<dbReference type="CDD" id="cd16393">
    <property type="entry name" value="SPO0J_N"/>
    <property type="match status" value="1"/>
</dbReference>
<dbReference type="FunFam" id="3.90.1530.30:FF:000001">
    <property type="entry name" value="Chromosome partitioning protein ParB"/>
    <property type="match status" value="1"/>
</dbReference>
<dbReference type="InterPro" id="IPR057240">
    <property type="entry name" value="ParB_dimer_C"/>
</dbReference>
<dbReference type="PANTHER" id="PTHR33375">
    <property type="entry name" value="CHROMOSOME-PARTITIONING PROTEIN PARB-RELATED"/>
    <property type="match status" value="1"/>
</dbReference>
<dbReference type="PANTHER" id="PTHR33375:SF1">
    <property type="entry name" value="CHROMOSOME-PARTITIONING PROTEIN PARB-RELATED"/>
    <property type="match status" value="1"/>
</dbReference>
<dbReference type="Proteomes" id="UP000532121">
    <property type="component" value="Unassembled WGS sequence"/>
</dbReference>
<organism evidence="6 7">
    <name type="scientific">Streptococcus ratti</name>
    <dbReference type="NCBI Taxonomy" id="1341"/>
    <lineage>
        <taxon>Bacteria</taxon>
        <taxon>Bacillati</taxon>
        <taxon>Bacillota</taxon>
        <taxon>Bacilli</taxon>
        <taxon>Lactobacillales</taxon>
        <taxon>Streptococcaceae</taxon>
        <taxon>Streptococcus</taxon>
    </lineage>
</organism>
<evidence type="ECO:0000256" key="1">
    <source>
        <dbReference type="ARBA" id="ARBA00004453"/>
    </source>
</evidence>
<evidence type="ECO:0000259" key="5">
    <source>
        <dbReference type="SMART" id="SM00470"/>
    </source>
</evidence>
<dbReference type="InterPro" id="IPR004437">
    <property type="entry name" value="ParB/RepB/Spo0J"/>
</dbReference>
<dbReference type="InterPro" id="IPR041468">
    <property type="entry name" value="HTH_ParB/Spo0J"/>
</dbReference>
<dbReference type="NCBIfam" id="TIGR00180">
    <property type="entry name" value="parB_part"/>
    <property type="match status" value="1"/>
</dbReference>
<dbReference type="Gene3D" id="1.10.10.2830">
    <property type="match status" value="1"/>
</dbReference>
<comment type="subcellular location">
    <subcellularLocation>
        <location evidence="1">Cytoplasm</location>
        <location evidence="1">Nucleoid</location>
    </subcellularLocation>
</comment>
<gene>
    <name evidence="6" type="ORF">HHO37_09240</name>
</gene>
<dbReference type="Gene3D" id="3.90.1530.30">
    <property type="match status" value="1"/>
</dbReference>
<accession>A0A7X9QGU4</accession>
<evidence type="ECO:0000256" key="3">
    <source>
        <dbReference type="ARBA" id="ARBA00022829"/>
    </source>
</evidence>
<dbReference type="GO" id="GO:0003677">
    <property type="term" value="F:DNA binding"/>
    <property type="evidence" value="ECO:0007669"/>
    <property type="project" value="UniProtKB-KW"/>
</dbReference>
<dbReference type="InterPro" id="IPR003115">
    <property type="entry name" value="ParB_N"/>
</dbReference>
<evidence type="ECO:0000313" key="7">
    <source>
        <dbReference type="Proteomes" id="UP000532121"/>
    </source>
</evidence>
<name>A0A7X9QGU4_STRRT</name>
<keyword evidence="4" id="KW-0238">DNA-binding</keyword>
<dbReference type="GO" id="GO:0009295">
    <property type="term" value="C:nucleoid"/>
    <property type="evidence" value="ECO:0007669"/>
    <property type="project" value="UniProtKB-SubCell"/>
</dbReference>
<dbReference type="FunFam" id="1.10.10.2830:FF:000001">
    <property type="entry name" value="Chromosome partitioning protein ParB"/>
    <property type="match status" value="1"/>
</dbReference>
<keyword evidence="3" id="KW-0159">Chromosome partition</keyword>
<dbReference type="Pfam" id="PF02195">
    <property type="entry name" value="ParB_N"/>
    <property type="match status" value="1"/>
</dbReference>
<dbReference type="EMBL" id="JABASA010000024">
    <property type="protein sequence ID" value="NMD49838.1"/>
    <property type="molecule type" value="Genomic_DNA"/>
</dbReference>
<proteinExistence type="inferred from homology"/>
<protein>
    <submittedName>
        <fullName evidence="6">ParB/RepB/Spo0J family partition protein</fullName>
    </submittedName>
</protein>
<comment type="similarity">
    <text evidence="2">Belongs to the ParB family.</text>
</comment>
<dbReference type="GO" id="GO:0007059">
    <property type="term" value="P:chromosome segregation"/>
    <property type="evidence" value="ECO:0007669"/>
    <property type="project" value="UniProtKB-KW"/>
</dbReference>
<dbReference type="InterPro" id="IPR036086">
    <property type="entry name" value="ParB/Sulfiredoxin_sf"/>
</dbReference>
<dbReference type="Pfam" id="PF23552">
    <property type="entry name" value="ParB_C"/>
    <property type="match status" value="1"/>
</dbReference>
<feature type="domain" description="ParB-like N-terminal" evidence="5">
    <location>
        <begin position="6"/>
        <end position="96"/>
    </location>
</feature>
<dbReference type="RefSeq" id="WP_193523955.1">
    <property type="nucleotide sequence ID" value="NZ_JABASA010000024.1"/>
</dbReference>
<evidence type="ECO:0000256" key="2">
    <source>
        <dbReference type="ARBA" id="ARBA00006295"/>
    </source>
</evidence>
<dbReference type="GO" id="GO:0045881">
    <property type="term" value="P:positive regulation of sporulation resulting in formation of a cellular spore"/>
    <property type="evidence" value="ECO:0007669"/>
    <property type="project" value="TreeGrafter"/>
</dbReference>
<dbReference type="AlphaFoldDB" id="A0A7X9QGU4"/>
<dbReference type="Pfam" id="PF17762">
    <property type="entry name" value="HTH_ParB"/>
    <property type="match status" value="1"/>
</dbReference>
<evidence type="ECO:0000256" key="4">
    <source>
        <dbReference type="ARBA" id="ARBA00023125"/>
    </source>
</evidence>
<dbReference type="SMART" id="SM00470">
    <property type="entry name" value="ParB"/>
    <property type="match status" value="1"/>
</dbReference>
<sequence>MPEELKYLDPKDINPNPYQPRFHFEPKELKELTQSIKENGLIQPIIVRKSDIFGYDLIAGERRLKAVKMAGLDKIPVIIKDVSDKDSMKQAIIENLQRSDLNPIEEAKAYQNLIIKSQMTHDDIAKAIGKSRPYITNSIRLLNLPADIKQALEKGVISQGHARLLLSINKQELQNSWFHKILDEQLSVRQLERALKNLSKKENKKKPPKDIFISEKEKEISQLLGLPVSIHYNKQNQGQLKISFTSEEEFNRIMNRLN</sequence>
<evidence type="ECO:0000313" key="6">
    <source>
        <dbReference type="EMBL" id="NMD49838.1"/>
    </source>
</evidence>
<dbReference type="SUPFAM" id="SSF109709">
    <property type="entry name" value="KorB DNA-binding domain-like"/>
    <property type="match status" value="1"/>
</dbReference>
<reference evidence="6 7" key="1">
    <citation type="submission" date="2020-04" db="EMBL/GenBank/DDBJ databases">
        <title>MicrobeNet Type strains.</title>
        <authorList>
            <person name="Nicholson A.C."/>
        </authorList>
    </citation>
    <scope>NUCLEOTIDE SEQUENCE [LARGE SCALE GENOMIC DNA]</scope>
    <source>
        <strain evidence="6 7">DSM 22768</strain>
    </source>
</reference>
<comment type="caution">
    <text evidence="6">The sequence shown here is derived from an EMBL/GenBank/DDBJ whole genome shotgun (WGS) entry which is preliminary data.</text>
</comment>
<dbReference type="GO" id="GO:0005694">
    <property type="term" value="C:chromosome"/>
    <property type="evidence" value="ECO:0007669"/>
    <property type="project" value="TreeGrafter"/>
</dbReference>
<dbReference type="InterPro" id="IPR050336">
    <property type="entry name" value="Chromosome_partition/occlusion"/>
</dbReference>
<dbReference type="SUPFAM" id="SSF110849">
    <property type="entry name" value="ParB/Sulfiredoxin"/>
    <property type="match status" value="1"/>
</dbReference>